<dbReference type="InterPro" id="IPR006143">
    <property type="entry name" value="RND_pump_MFP"/>
</dbReference>
<name>A0A9J7AWP7_9PROT</name>
<dbReference type="PANTHER" id="PTHR30469">
    <property type="entry name" value="MULTIDRUG RESISTANCE PROTEIN MDTA"/>
    <property type="match status" value="1"/>
</dbReference>
<dbReference type="EMBL" id="CP102480">
    <property type="protein sequence ID" value="UUX51720.1"/>
    <property type="molecule type" value="Genomic_DNA"/>
</dbReference>
<dbReference type="InterPro" id="IPR058792">
    <property type="entry name" value="Beta-barrel_RND_2"/>
</dbReference>
<comment type="similarity">
    <text evidence="1">Belongs to the membrane fusion protein (MFP) (TC 8.A.1) family.</text>
</comment>
<dbReference type="FunFam" id="2.40.30.170:FF:000010">
    <property type="entry name" value="Efflux RND transporter periplasmic adaptor subunit"/>
    <property type="match status" value="1"/>
</dbReference>
<evidence type="ECO:0000313" key="6">
    <source>
        <dbReference type="Proteomes" id="UP001060336"/>
    </source>
</evidence>
<keyword evidence="2" id="KW-0175">Coiled coil</keyword>
<evidence type="ECO:0000259" key="4">
    <source>
        <dbReference type="Pfam" id="PF25954"/>
    </source>
</evidence>
<dbReference type="Proteomes" id="UP001060336">
    <property type="component" value="Chromosome"/>
</dbReference>
<dbReference type="AlphaFoldDB" id="A0A9J7AWP7"/>
<dbReference type="RefSeq" id="WP_257771381.1">
    <property type="nucleotide sequence ID" value="NZ_CP102480.1"/>
</dbReference>
<keyword evidence="6" id="KW-1185">Reference proteome</keyword>
<feature type="coiled-coil region" evidence="2">
    <location>
        <begin position="113"/>
        <end position="164"/>
    </location>
</feature>
<dbReference type="Pfam" id="PF25954">
    <property type="entry name" value="Beta-barrel_RND_2"/>
    <property type="match status" value="1"/>
</dbReference>
<sequence>MSIVRQLFVVALAAIVLAGGWVYLGPLLGFGEEAGGKSGGGKKSPAAVVVADVSFVRERLRTEAVGTARAYQSARLHPVADGRVIATALRTDGNVSQGQVLLELDHKTETLAVELARVRLEAAQRVAERLTKLRKSGASTQAALDDAVTAVDAAKIELERAQLALEDRFLLAPFSGRIGMTDIEVGDRVDTGTEIAVLDDRSSLLVRFEVPEGMLGRIGVGSPVKLALWTGDTAPIEGGSIYDIDSRIDEATRTFVVRARIPNPDDRLRPGMSFRVTLDVEGETRASVPEVAIQWGGDGSFVWAVSGGTARRLPVSIVQRQEATVLLDAEFAEGDKVVTHGLHRMREGTKVEILPGNGPAQPPIKAEQEATTS</sequence>
<dbReference type="SUPFAM" id="SSF111369">
    <property type="entry name" value="HlyD-like secretion proteins"/>
    <property type="match status" value="1"/>
</dbReference>
<dbReference type="Gene3D" id="2.40.50.100">
    <property type="match status" value="1"/>
</dbReference>
<gene>
    <name evidence="5" type="ORF">NUH88_08460</name>
</gene>
<dbReference type="KEGG" id="naci:NUH88_08460"/>
<dbReference type="PANTHER" id="PTHR30469:SF11">
    <property type="entry name" value="BLL4320 PROTEIN"/>
    <property type="match status" value="1"/>
</dbReference>
<dbReference type="GO" id="GO:0015562">
    <property type="term" value="F:efflux transmembrane transporter activity"/>
    <property type="evidence" value="ECO:0007669"/>
    <property type="project" value="TreeGrafter"/>
</dbReference>
<evidence type="ECO:0000256" key="3">
    <source>
        <dbReference type="SAM" id="MobiDB-lite"/>
    </source>
</evidence>
<evidence type="ECO:0000313" key="5">
    <source>
        <dbReference type="EMBL" id="UUX51720.1"/>
    </source>
</evidence>
<reference evidence="5" key="1">
    <citation type="submission" date="2022-08" db="EMBL/GenBank/DDBJ databases">
        <title>Nisaea acidiphila sp. nov., isolated from a marine algal debris and emended description of the genus Nisaea Urios et al. 2008.</title>
        <authorList>
            <person name="Kwon K."/>
        </authorList>
    </citation>
    <scope>NUCLEOTIDE SEQUENCE</scope>
    <source>
        <strain evidence="5">MEBiC11861</strain>
    </source>
</reference>
<feature type="domain" description="CusB-like beta-barrel" evidence="4">
    <location>
        <begin position="206"/>
        <end position="279"/>
    </location>
</feature>
<dbReference type="NCBIfam" id="TIGR01730">
    <property type="entry name" value="RND_mfp"/>
    <property type="match status" value="1"/>
</dbReference>
<dbReference type="Gene3D" id="2.40.420.20">
    <property type="match status" value="1"/>
</dbReference>
<dbReference type="Gene3D" id="2.40.30.170">
    <property type="match status" value="1"/>
</dbReference>
<protein>
    <submittedName>
        <fullName evidence="5">Efflux RND transporter periplasmic adaptor subunit</fullName>
    </submittedName>
</protein>
<dbReference type="Gene3D" id="1.10.287.470">
    <property type="entry name" value="Helix hairpin bin"/>
    <property type="match status" value="1"/>
</dbReference>
<evidence type="ECO:0000256" key="1">
    <source>
        <dbReference type="ARBA" id="ARBA00009477"/>
    </source>
</evidence>
<feature type="region of interest" description="Disordered" evidence="3">
    <location>
        <begin position="353"/>
        <end position="373"/>
    </location>
</feature>
<proteinExistence type="inferred from homology"/>
<evidence type="ECO:0000256" key="2">
    <source>
        <dbReference type="SAM" id="Coils"/>
    </source>
</evidence>
<organism evidence="5 6">
    <name type="scientific">Nisaea acidiphila</name>
    <dbReference type="NCBI Taxonomy" id="1862145"/>
    <lineage>
        <taxon>Bacteria</taxon>
        <taxon>Pseudomonadati</taxon>
        <taxon>Pseudomonadota</taxon>
        <taxon>Alphaproteobacteria</taxon>
        <taxon>Rhodospirillales</taxon>
        <taxon>Thalassobaculaceae</taxon>
        <taxon>Nisaea</taxon>
    </lineage>
</organism>
<accession>A0A9J7AWP7</accession>
<dbReference type="GO" id="GO:1990281">
    <property type="term" value="C:efflux pump complex"/>
    <property type="evidence" value="ECO:0007669"/>
    <property type="project" value="TreeGrafter"/>
</dbReference>